<dbReference type="Proteomes" id="UP000092527">
    <property type="component" value="Unassembled WGS sequence"/>
</dbReference>
<protein>
    <recommendedName>
        <fullName evidence="3">Helix-turn-helix domain-containing protein</fullName>
    </recommendedName>
</protein>
<comment type="caution">
    <text evidence="1">The sequence shown here is derived from an EMBL/GenBank/DDBJ whole genome shotgun (WGS) entry which is preliminary data.</text>
</comment>
<dbReference type="InterPro" id="IPR036390">
    <property type="entry name" value="WH_DNA-bd_sf"/>
</dbReference>
<gene>
    <name evidence="1" type="ORF">QV09_05755</name>
</gene>
<name>A0AB36E2I9_9PAST</name>
<dbReference type="InterPro" id="IPR036388">
    <property type="entry name" value="WH-like_DNA-bd_sf"/>
</dbReference>
<dbReference type="RefSeq" id="WP_066111351.1">
    <property type="nucleotide sequence ID" value="NZ_JTJT01000007.1"/>
</dbReference>
<proteinExistence type="predicted"/>
<evidence type="ECO:0000313" key="2">
    <source>
        <dbReference type="Proteomes" id="UP000092527"/>
    </source>
</evidence>
<reference evidence="1 2" key="1">
    <citation type="submission" date="2014-11" db="EMBL/GenBank/DDBJ databases">
        <title>Pan-genome of Gallibacterium spp.</title>
        <authorList>
            <person name="Kudirkiene E."/>
            <person name="Bojesen A.M."/>
        </authorList>
    </citation>
    <scope>NUCLEOTIDE SEQUENCE [LARGE SCALE GENOMIC DNA]</scope>
    <source>
        <strain evidence="1 2">18469/18</strain>
    </source>
</reference>
<dbReference type="Pfam" id="PF13730">
    <property type="entry name" value="HTH_36"/>
    <property type="match status" value="1"/>
</dbReference>
<sequence>MSFHAVAKAVEAPLSGNLKLVFILMANYADEKDRCYPSQATLARQAGVSEKTIQRAIEKLEEIGFVSVLRKGTGNKSSVYCLNFKVEGSQNVTPDNLTGGQNVHAGETNCLVGVDNLSSQGGQNVHRSYQDTINDPINDPINNTGVAKKSKKSLNIDAEDVDLPNYVNREKWIEYCRMRKAKRVEIKTIGTLKKCLSDLEKLSGRDPQKAIAVLDQSIGNTWTGLFKVKEELTPIKPKPSSHHSFNDKKYEEHIPDIYK</sequence>
<evidence type="ECO:0008006" key="3">
    <source>
        <dbReference type="Google" id="ProtNLM"/>
    </source>
</evidence>
<evidence type="ECO:0000313" key="1">
    <source>
        <dbReference type="EMBL" id="OBX10440.1"/>
    </source>
</evidence>
<dbReference type="AlphaFoldDB" id="A0AB36E2I9"/>
<dbReference type="EMBL" id="JTJU01000028">
    <property type="protein sequence ID" value="OBX10440.1"/>
    <property type="molecule type" value="Genomic_DNA"/>
</dbReference>
<dbReference type="Gene3D" id="1.10.10.10">
    <property type="entry name" value="Winged helix-like DNA-binding domain superfamily/Winged helix DNA-binding domain"/>
    <property type="match status" value="1"/>
</dbReference>
<organism evidence="1 2">
    <name type="scientific">Gallibacterium salpingitidis</name>
    <dbReference type="NCBI Taxonomy" id="505341"/>
    <lineage>
        <taxon>Bacteria</taxon>
        <taxon>Pseudomonadati</taxon>
        <taxon>Pseudomonadota</taxon>
        <taxon>Gammaproteobacteria</taxon>
        <taxon>Pasteurellales</taxon>
        <taxon>Pasteurellaceae</taxon>
        <taxon>Gallibacterium</taxon>
    </lineage>
</organism>
<accession>A0AB36E2I9</accession>
<dbReference type="SUPFAM" id="SSF46785">
    <property type="entry name" value="Winged helix' DNA-binding domain"/>
    <property type="match status" value="1"/>
</dbReference>